<evidence type="ECO:0008006" key="3">
    <source>
        <dbReference type="Google" id="ProtNLM"/>
    </source>
</evidence>
<dbReference type="OrthoDB" id="6436259at2759"/>
<accession>A0A8X6WMR3</accession>
<comment type="caution">
    <text evidence="1">The sequence shown here is derived from an EMBL/GenBank/DDBJ whole genome shotgun (WGS) entry which is preliminary data.</text>
</comment>
<sequence>MFKTCGMALHKWNSNNSELLDIEYPISEKQLFAQLEECTTKTLGMVWNSKSDTLNFKVSIKEKTIYTKREVLSTIAKLYDPFGLIGPVITKSKIFLQKLWLEKINWDDSLPNILCIEWNNFVSTLKTIENISINRYLLTDNSERIILLGYCDASIAAYGAVVYLRSYCENYTPTTKLLASKSRVTPLKTISIPRLELCSCLLLSQLINKVVNSLKLNIDKILLFSDSTIAIAWINSSPHQLKTFIANRVLKIQALTANYQWKHISSRDNPADLISRGVNPSDLEHLEFWWSGPSSAMEEIMDDSRQNDLNPSEKELYLTELKTVTSTNLILSSDNNFINQILSL</sequence>
<keyword evidence="2" id="KW-1185">Reference proteome</keyword>
<dbReference type="PANTHER" id="PTHR47331:SF5">
    <property type="entry name" value="RIBONUCLEASE H"/>
    <property type="match status" value="1"/>
</dbReference>
<dbReference type="Proteomes" id="UP000886998">
    <property type="component" value="Unassembled WGS sequence"/>
</dbReference>
<evidence type="ECO:0000313" key="2">
    <source>
        <dbReference type="Proteomes" id="UP000886998"/>
    </source>
</evidence>
<organism evidence="1 2">
    <name type="scientific">Trichonephila inaurata madagascariensis</name>
    <dbReference type="NCBI Taxonomy" id="2747483"/>
    <lineage>
        <taxon>Eukaryota</taxon>
        <taxon>Metazoa</taxon>
        <taxon>Ecdysozoa</taxon>
        <taxon>Arthropoda</taxon>
        <taxon>Chelicerata</taxon>
        <taxon>Arachnida</taxon>
        <taxon>Araneae</taxon>
        <taxon>Araneomorphae</taxon>
        <taxon>Entelegynae</taxon>
        <taxon>Araneoidea</taxon>
        <taxon>Nephilidae</taxon>
        <taxon>Trichonephila</taxon>
        <taxon>Trichonephila inaurata</taxon>
    </lineage>
</organism>
<dbReference type="EMBL" id="BMAV01000104">
    <property type="protein sequence ID" value="GFY37094.1"/>
    <property type="molecule type" value="Genomic_DNA"/>
</dbReference>
<evidence type="ECO:0000313" key="1">
    <source>
        <dbReference type="EMBL" id="GFY37094.1"/>
    </source>
</evidence>
<feature type="non-terminal residue" evidence="1">
    <location>
        <position position="344"/>
    </location>
</feature>
<proteinExistence type="predicted"/>
<reference evidence="1" key="1">
    <citation type="submission" date="2020-08" db="EMBL/GenBank/DDBJ databases">
        <title>Multicomponent nature underlies the extraordinary mechanical properties of spider dragline silk.</title>
        <authorList>
            <person name="Kono N."/>
            <person name="Nakamura H."/>
            <person name="Mori M."/>
            <person name="Yoshida Y."/>
            <person name="Ohtoshi R."/>
            <person name="Malay A.D."/>
            <person name="Moran D.A.P."/>
            <person name="Tomita M."/>
            <person name="Numata K."/>
            <person name="Arakawa K."/>
        </authorList>
    </citation>
    <scope>NUCLEOTIDE SEQUENCE</scope>
</reference>
<gene>
    <name evidence="1" type="primary">AVEN_7635_1</name>
    <name evidence="1" type="ORF">TNIN_341311</name>
</gene>
<dbReference type="AlphaFoldDB" id="A0A8X6WMR3"/>
<dbReference type="Pfam" id="PF05380">
    <property type="entry name" value="Peptidase_A17"/>
    <property type="match status" value="1"/>
</dbReference>
<dbReference type="PANTHER" id="PTHR47331">
    <property type="entry name" value="PHD-TYPE DOMAIN-CONTAINING PROTEIN"/>
    <property type="match status" value="1"/>
</dbReference>
<name>A0A8X6WMR3_9ARAC</name>
<dbReference type="InterPro" id="IPR008042">
    <property type="entry name" value="Retrotrans_Pao"/>
</dbReference>
<protein>
    <recommendedName>
        <fullName evidence="3">Pao retrotransposon peptidase family protein</fullName>
    </recommendedName>
</protein>